<proteinExistence type="predicted"/>
<gene>
    <name evidence="4" type="ORF">EA658_04425</name>
</gene>
<reference evidence="4 5" key="1">
    <citation type="submission" date="2019-02" db="EMBL/GenBank/DDBJ databases">
        <title>WGS of Pseudoxanthomonas species novum from clinical isolates.</title>
        <authorList>
            <person name="Bernier A.-M."/>
            <person name="Bernard K."/>
            <person name="Vachon A."/>
        </authorList>
    </citation>
    <scope>NUCLEOTIDE SEQUENCE [LARGE SCALE GENOMIC DNA]</scope>
    <source>
        <strain evidence="5">NML 170316</strain>
    </source>
</reference>
<accession>A0ABY1WJG7</accession>
<name>A0ABY1WJG7_9GAMM</name>
<keyword evidence="5" id="KW-1185">Reference proteome</keyword>
<feature type="signal peptide" evidence="2">
    <location>
        <begin position="1"/>
        <end position="31"/>
    </location>
</feature>
<keyword evidence="2" id="KW-0732">Signal</keyword>
<dbReference type="Proteomes" id="UP000293089">
    <property type="component" value="Unassembled WGS sequence"/>
</dbReference>
<dbReference type="RefSeq" id="WP_130532526.1">
    <property type="nucleotide sequence ID" value="NZ_SHMD01000003.1"/>
</dbReference>
<evidence type="ECO:0000256" key="1">
    <source>
        <dbReference type="SAM" id="MobiDB-lite"/>
    </source>
</evidence>
<comment type="caution">
    <text evidence="4">The sequence shown here is derived from an EMBL/GenBank/DDBJ whole genome shotgun (WGS) entry which is preliminary data.</text>
</comment>
<dbReference type="PROSITE" id="PS51257">
    <property type="entry name" value="PROKAR_LIPOPROTEIN"/>
    <property type="match status" value="1"/>
</dbReference>
<evidence type="ECO:0000259" key="3">
    <source>
        <dbReference type="Pfam" id="PF25900"/>
    </source>
</evidence>
<dbReference type="InterPro" id="IPR058897">
    <property type="entry name" value="PAPPA_SD_C"/>
</dbReference>
<sequence>MAVRGLNNASRPLVALSALSALAVLAGCARAGADASVAAPETSTPTPTLAAPAASARQAAQRQAKIEQALAGQQYLDDPAGQWAISATASSTYATALAGHDGRWTPEAATGAPDAESVRYPEKGWAPEQATGKRRAPEWLELRYDTAVSASAVRVRQVGLPGRLRRIELIDQTGARHVVWNGPDRTPRDAQQITWFQARFAPTPYPTRAVRLTVTPGAPTGSIDAVQLVGTHP</sequence>
<dbReference type="EMBL" id="SHME01000001">
    <property type="protein sequence ID" value="TAA22823.1"/>
    <property type="molecule type" value="Genomic_DNA"/>
</dbReference>
<evidence type="ECO:0000313" key="4">
    <source>
        <dbReference type="EMBL" id="TAA22823.1"/>
    </source>
</evidence>
<evidence type="ECO:0000313" key="5">
    <source>
        <dbReference type="Proteomes" id="UP000293089"/>
    </source>
</evidence>
<feature type="region of interest" description="Disordered" evidence="1">
    <location>
        <begin position="103"/>
        <end position="133"/>
    </location>
</feature>
<evidence type="ECO:0000256" key="2">
    <source>
        <dbReference type="SAM" id="SignalP"/>
    </source>
</evidence>
<organism evidence="4 5">
    <name type="scientific">Pseudoxanthomonas winnipegensis</name>
    <dbReference type="NCBI Taxonomy" id="2480810"/>
    <lineage>
        <taxon>Bacteria</taxon>
        <taxon>Pseudomonadati</taxon>
        <taxon>Pseudomonadota</taxon>
        <taxon>Gammaproteobacteria</taxon>
        <taxon>Lysobacterales</taxon>
        <taxon>Lysobacteraceae</taxon>
        <taxon>Pseudoxanthomonas</taxon>
    </lineage>
</organism>
<feature type="domain" description="Pappalysin-1 SD scarf" evidence="3">
    <location>
        <begin position="81"/>
        <end position="158"/>
    </location>
</feature>
<dbReference type="Pfam" id="PF25900">
    <property type="entry name" value="PAPPA"/>
    <property type="match status" value="1"/>
</dbReference>
<feature type="chain" id="PRO_5045109652" description="Pappalysin-1 SD scarf domain-containing protein" evidence="2">
    <location>
        <begin position="32"/>
        <end position="233"/>
    </location>
</feature>
<protein>
    <recommendedName>
        <fullName evidence="3">Pappalysin-1 SD scarf domain-containing protein</fullName>
    </recommendedName>
</protein>